<dbReference type="OrthoDB" id="6530772at2"/>
<evidence type="ECO:0000256" key="9">
    <source>
        <dbReference type="ARBA" id="ARBA00048793"/>
    </source>
</evidence>
<keyword evidence="15" id="KW-1185">Reference proteome</keyword>
<evidence type="ECO:0000259" key="13">
    <source>
        <dbReference type="Pfam" id="PF08546"/>
    </source>
</evidence>
<organism evidence="14 15">
    <name type="scientific">Chromohalobacter israelensis (strain ATCC BAA-138 / DSM 3043 / CIP 106854 / NCIMB 13768 / 1H11)</name>
    <name type="common">Chromohalobacter salexigens</name>
    <dbReference type="NCBI Taxonomy" id="290398"/>
    <lineage>
        <taxon>Bacteria</taxon>
        <taxon>Pseudomonadati</taxon>
        <taxon>Pseudomonadota</taxon>
        <taxon>Gammaproteobacteria</taxon>
        <taxon>Oceanospirillales</taxon>
        <taxon>Halomonadaceae</taxon>
        <taxon>Chromohalobacter</taxon>
    </lineage>
</organism>
<dbReference type="UniPathway" id="UPA00028">
    <property type="reaction ID" value="UER00004"/>
</dbReference>
<keyword evidence="5 10" id="KW-0566">Pantothenate biosynthesis</keyword>
<keyword evidence="7 10" id="KW-0560">Oxidoreductase</keyword>
<comment type="function">
    <text evidence="10">Catalyzes the NADPH-dependent reduction of ketopantoate into pantoic acid.</text>
</comment>
<dbReference type="SUPFAM" id="SSF51735">
    <property type="entry name" value="NAD(P)-binding Rossmann-fold domains"/>
    <property type="match status" value="1"/>
</dbReference>
<gene>
    <name evidence="14" type="ordered locus">Csal_2147</name>
</gene>
<dbReference type="GO" id="GO:0005737">
    <property type="term" value="C:cytoplasm"/>
    <property type="evidence" value="ECO:0007669"/>
    <property type="project" value="TreeGrafter"/>
</dbReference>
<comment type="catalytic activity">
    <reaction evidence="9 10">
        <text>(R)-pantoate + NADP(+) = 2-dehydropantoate + NADPH + H(+)</text>
        <dbReference type="Rhea" id="RHEA:16233"/>
        <dbReference type="ChEBI" id="CHEBI:11561"/>
        <dbReference type="ChEBI" id="CHEBI:15378"/>
        <dbReference type="ChEBI" id="CHEBI:15980"/>
        <dbReference type="ChEBI" id="CHEBI:57783"/>
        <dbReference type="ChEBI" id="CHEBI:58349"/>
        <dbReference type="EC" id="1.1.1.169"/>
    </reaction>
</comment>
<dbReference type="GO" id="GO:0008677">
    <property type="term" value="F:2-dehydropantoate 2-reductase activity"/>
    <property type="evidence" value="ECO:0007669"/>
    <property type="project" value="UniProtKB-EC"/>
</dbReference>
<evidence type="ECO:0000259" key="12">
    <source>
        <dbReference type="Pfam" id="PF02558"/>
    </source>
</evidence>
<feature type="region of interest" description="Disordered" evidence="11">
    <location>
        <begin position="283"/>
        <end position="303"/>
    </location>
</feature>
<evidence type="ECO:0000313" key="14">
    <source>
        <dbReference type="EMBL" id="ABE59498.1"/>
    </source>
</evidence>
<dbReference type="STRING" id="290398.Csal_2147"/>
<evidence type="ECO:0000313" key="15">
    <source>
        <dbReference type="Proteomes" id="UP000000239"/>
    </source>
</evidence>
<dbReference type="KEGG" id="csa:Csal_2147"/>
<dbReference type="Pfam" id="PF02558">
    <property type="entry name" value="ApbA"/>
    <property type="match status" value="1"/>
</dbReference>
<dbReference type="EMBL" id="CP000285">
    <property type="protein sequence ID" value="ABE59498.1"/>
    <property type="molecule type" value="Genomic_DNA"/>
</dbReference>
<dbReference type="Gene3D" id="1.10.1040.10">
    <property type="entry name" value="N-(1-d-carboxylethyl)-l-norvaline Dehydrogenase, domain 2"/>
    <property type="match status" value="1"/>
</dbReference>
<dbReference type="GO" id="GO:0015940">
    <property type="term" value="P:pantothenate biosynthetic process"/>
    <property type="evidence" value="ECO:0007669"/>
    <property type="project" value="UniProtKB-UniPathway"/>
</dbReference>
<dbReference type="SUPFAM" id="SSF48179">
    <property type="entry name" value="6-phosphogluconate dehydrogenase C-terminal domain-like"/>
    <property type="match status" value="1"/>
</dbReference>
<dbReference type="InterPro" id="IPR013332">
    <property type="entry name" value="KPR_N"/>
</dbReference>
<feature type="domain" description="Ketopantoate reductase C-terminal" evidence="13">
    <location>
        <begin position="182"/>
        <end position="299"/>
    </location>
</feature>
<accession>Q1QVL0</accession>
<evidence type="ECO:0000256" key="6">
    <source>
        <dbReference type="ARBA" id="ARBA00022857"/>
    </source>
</evidence>
<evidence type="ECO:0000256" key="8">
    <source>
        <dbReference type="ARBA" id="ARBA00032024"/>
    </source>
</evidence>
<dbReference type="InterPro" id="IPR036291">
    <property type="entry name" value="NAD(P)-bd_dom_sf"/>
</dbReference>
<dbReference type="PANTHER" id="PTHR43765:SF2">
    <property type="entry name" value="2-DEHYDROPANTOATE 2-REDUCTASE"/>
    <property type="match status" value="1"/>
</dbReference>
<reference evidence="14 15" key="1">
    <citation type="journal article" date="2011" name="Stand. Genomic Sci.">
        <title>Complete genome sequence of the halophilic and highly halotolerant Chromohalobacter salexigens type strain (1H11(T)).</title>
        <authorList>
            <person name="Copeland A."/>
            <person name="O'Connor K."/>
            <person name="Lucas S."/>
            <person name="Lapidus A."/>
            <person name="Berry K.W."/>
            <person name="Detter J.C."/>
            <person name="Del Rio T.G."/>
            <person name="Hammon N."/>
            <person name="Dalin E."/>
            <person name="Tice H."/>
            <person name="Pitluck S."/>
            <person name="Bruce D."/>
            <person name="Goodwin L."/>
            <person name="Han C."/>
            <person name="Tapia R."/>
            <person name="Saunders E."/>
            <person name="Schmutz J."/>
            <person name="Brettin T."/>
            <person name="Larimer F."/>
            <person name="Land M."/>
            <person name="Hauser L."/>
            <person name="Vargas C."/>
            <person name="Nieto J.J."/>
            <person name="Kyrpides N.C."/>
            <person name="Ivanova N."/>
            <person name="Goker M."/>
            <person name="Klenk H.P."/>
            <person name="Csonka L.N."/>
            <person name="Woyke T."/>
        </authorList>
    </citation>
    <scope>NUCLEOTIDE SEQUENCE [LARGE SCALE GENOMIC DNA]</scope>
    <source>
        <strain evidence="15">ATCC BAA-138 / DSM 3043 / CIP 106854 / NCIMB 13768 / 1H11</strain>
    </source>
</reference>
<dbReference type="InterPro" id="IPR050838">
    <property type="entry name" value="Ketopantoate_reductase"/>
</dbReference>
<dbReference type="eggNOG" id="COG1893">
    <property type="taxonomic scope" value="Bacteria"/>
</dbReference>
<evidence type="ECO:0000256" key="11">
    <source>
        <dbReference type="SAM" id="MobiDB-lite"/>
    </source>
</evidence>
<dbReference type="InterPro" id="IPR013752">
    <property type="entry name" value="KPA_reductase"/>
</dbReference>
<evidence type="ECO:0000256" key="5">
    <source>
        <dbReference type="ARBA" id="ARBA00022655"/>
    </source>
</evidence>
<evidence type="ECO:0000256" key="3">
    <source>
        <dbReference type="ARBA" id="ARBA00013014"/>
    </source>
</evidence>
<dbReference type="InterPro" id="IPR003710">
    <property type="entry name" value="ApbA"/>
</dbReference>
<dbReference type="Gene3D" id="3.40.50.720">
    <property type="entry name" value="NAD(P)-binding Rossmann-like Domain"/>
    <property type="match status" value="1"/>
</dbReference>
<evidence type="ECO:0000256" key="7">
    <source>
        <dbReference type="ARBA" id="ARBA00023002"/>
    </source>
</evidence>
<keyword evidence="6 10" id="KW-0521">NADP</keyword>
<name>Q1QVL0_CHRI1</name>
<dbReference type="AlphaFoldDB" id="Q1QVL0"/>
<dbReference type="EC" id="1.1.1.169" evidence="3 10"/>
<sequence length="303" mass="32576">MPASSPWWLLGAGAMGRLFAARLSVARPVCLIGRRDAPNVLHYRDPSGVDHALDVPCCTLTSLAVSDPTPPGLVVLATKSHDTQTALDALSAHVDARTPLLLLQNGFRVQPIVTRQWLGPVLCASTTEGAYVESAPDGGTCVVHAGTGVTWIGDLDHAWPDLAHGVVEALTAAGMRAQVDDDIAQRLWHKLAVNAAINPLVARHRIRNGQLRDRPFRRMVDALIDEIGPLIEGQGVEPPAAGWSALIWQVIEATADNRASMLQDVLAGRPTEREAILGPLRDAARRQQRSTPSLDALYRDTPS</sequence>
<dbReference type="GO" id="GO:0050661">
    <property type="term" value="F:NADP binding"/>
    <property type="evidence" value="ECO:0007669"/>
    <property type="project" value="TreeGrafter"/>
</dbReference>
<feature type="domain" description="Ketopantoate reductase N-terminal" evidence="12">
    <location>
        <begin position="9"/>
        <end position="156"/>
    </location>
</feature>
<dbReference type="HOGENOM" id="CLU_031468_0_1_6"/>
<dbReference type="Proteomes" id="UP000000239">
    <property type="component" value="Chromosome"/>
</dbReference>
<comment type="pathway">
    <text evidence="1 10">Cofactor biosynthesis; (R)-pantothenate biosynthesis; (R)-pantoate from 3-methyl-2-oxobutanoate: step 2/2.</text>
</comment>
<dbReference type="Pfam" id="PF08546">
    <property type="entry name" value="ApbA_C"/>
    <property type="match status" value="1"/>
</dbReference>
<comment type="similarity">
    <text evidence="2 10">Belongs to the ketopantoate reductase family.</text>
</comment>
<proteinExistence type="inferred from homology"/>
<dbReference type="PANTHER" id="PTHR43765">
    <property type="entry name" value="2-DEHYDROPANTOATE 2-REDUCTASE-RELATED"/>
    <property type="match status" value="1"/>
</dbReference>
<dbReference type="InterPro" id="IPR013328">
    <property type="entry name" value="6PGD_dom2"/>
</dbReference>
<evidence type="ECO:0000256" key="2">
    <source>
        <dbReference type="ARBA" id="ARBA00007870"/>
    </source>
</evidence>
<protein>
    <recommendedName>
        <fullName evidence="4 10">2-dehydropantoate 2-reductase</fullName>
        <ecNumber evidence="3 10">1.1.1.169</ecNumber>
    </recommendedName>
    <alternativeName>
        <fullName evidence="8 10">Ketopantoate reductase</fullName>
    </alternativeName>
</protein>
<dbReference type="NCBIfam" id="TIGR00745">
    <property type="entry name" value="apbA_panE"/>
    <property type="match status" value="1"/>
</dbReference>
<evidence type="ECO:0000256" key="1">
    <source>
        <dbReference type="ARBA" id="ARBA00004994"/>
    </source>
</evidence>
<dbReference type="InterPro" id="IPR008927">
    <property type="entry name" value="6-PGluconate_DH-like_C_sf"/>
</dbReference>
<evidence type="ECO:0000256" key="4">
    <source>
        <dbReference type="ARBA" id="ARBA00019465"/>
    </source>
</evidence>
<evidence type="ECO:0000256" key="10">
    <source>
        <dbReference type="RuleBase" id="RU362068"/>
    </source>
</evidence>